<sequence>MDILTGRLFVMRQELIAQLNAWHEEDEFEQIVSRIKEVPTPLIDDELAVHLGRALNNLGRYKEALKWFNKTADKGKKDPLWHFRVGYAHYYLDQYDEAIKAFEKAHKLDPEDQDIIEFLEWSRNEAGVQDGSDDPEDSGDAEDSAEEADDNSDSKDAEDTKR</sequence>
<evidence type="ECO:0000256" key="4">
    <source>
        <dbReference type="SAM" id="MobiDB-lite"/>
    </source>
</evidence>
<feature type="compositionally biased region" description="Basic and acidic residues" evidence="4">
    <location>
        <begin position="152"/>
        <end position="162"/>
    </location>
</feature>
<feature type="repeat" description="TPR" evidence="3">
    <location>
        <begin position="79"/>
        <end position="112"/>
    </location>
</feature>
<keyword evidence="6" id="KW-1185">Reference proteome</keyword>
<keyword evidence="1" id="KW-0677">Repeat</keyword>
<dbReference type="PANTHER" id="PTHR44943">
    <property type="entry name" value="CELLULOSE SYNTHASE OPERON PROTEIN C"/>
    <property type="match status" value="1"/>
</dbReference>
<dbReference type="SUPFAM" id="SSF48452">
    <property type="entry name" value="TPR-like"/>
    <property type="match status" value="1"/>
</dbReference>
<evidence type="ECO:0000313" key="6">
    <source>
        <dbReference type="Proteomes" id="UP000596857"/>
    </source>
</evidence>
<dbReference type="InterPro" id="IPR051685">
    <property type="entry name" value="Ycf3/AcsC/BcsC/TPR_MFPF"/>
</dbReference>
<name>A0ABX1YFV2_9BACL</name>
<dbReference type="Proteomes" id="UP000596857">
    <property type="component" value="Unassembled WGS sequence"/>
</dbReference>
<comment type="caution">
    <text evidence="5">The sequence shown here is derived from an EMBL/GenBank/DDBJ whole genome shotgun (WGS) entry which is preliminary data.</text>
</comment>
<dbReference type="InterPro" id="IPR013105">
    <property type="entry name" value="TPR_2"/>
</dbReference>
<dbReference type="EMBL" id="WHOB01000037">
    <property type="protein sequence ID" value="NOU79887.1"/>
    <property type="molecule type" value="Genomic_DNA"/>
</dbReference>
<dbReference type="PROSITE" id="PS50005">
    <property type="entry name" value="TPR"/>
    <property type="match status" value="1"/>
</dbReference>
<proteinExistence type="predicted"/>
<dbReference type="SMART" id="SM00028">
    <property type="entry name" value="TPR"/>
    <property type="match status" value="2"/>
</dbReference>
<dbReference type="PANTHER" id="PTHR44943:SF8">
    <property type="entry name" value="TPR REPEAT-CONTAINING PROTEIN MJ0263"/>
    <property type="match status" value="1"/>
</dbReference>
<evidence type="ECO:0000313" key="5">
    <source>
        <dbReference type="EMBL" id="NOU79887.1"/>
    </source>
</evidence>
<feature type="compositionally biased region" description="Acidic residues" evidence="4">
    <location>
        <begin position="131"/>
        <end position="151"/>
    </location>
</feature>
<organism evidence="5 6">
    <name type="scientific">Paenibacillus phytohabitans</name>
    <dbReference type="NCBI Taxonomy" id="2654978"/>
    <lineage>
        <taxon>Bacteria</taxon>
        <taxon>Bacillati</taxon>
        <taxon>Bacillota</taxon>
        <taxon>Bacilli</taxon>
        <taxon>Bacillales</taxon>
        <taxon>Paenibacillaceae</taxon>
        <taxon>Paenibacillus</taxon>
    </lineage>
</organism>
<gene>
    <name evidence="5" type="ORF">GC101_13490</name>
</gene>
<accession>A0ABX1YFV2</accession>
<protein>
    <submittedName>
        <fullName evidence="5">Tetratricopeptide repeat protein</fullName>
    </submittedName>
</protein>
<reference evidence="5 6" key="1">
    <citation type="submission" date="2019-10" db="EMBL/GenBank/DDBJ databases">
        <title>Description of Paenibacillus terricola sp. nov.</title>
        <authorList>
            <person name="Carlier A."/>
            <person name="Qi S."/>
        </authorList>
    </citation>
    <scope>NUCLEOTIDE SEQUENCE [LARGE SCALE GENOMIC DNA]</scope>
    <source>
        <strain evidence="5 6">LMG 31459</strain>
    </source>
</reference>
<dbReference type="Gene3D" id="1.25.40.10">
    <property type="entry name" value="Tetratricopeptide repeat domain"/>
    <property type="match status" value="1"/>
</dbReference>
<dbReference type="Pfam" id="PF07719">
    <property type="entry name" value="TPR_2"/>
    <property type="match status" value="1"/>
</dbReference>
<evidence type="ECO:0000256" key="1">
    <source>
        <dbReference type="ARBA" id="ARBA00022737"/>
    </source>
</evidence>
<evidence type="ECO:0000256" key="3">
    <source>
        <dbReference type="PROSITE-ProRule" id="PRU00339"/>
    </source>
</evidence>
<dbReference type="InterPro" id="IPR011990">
    <property type="entry name" value="TPR-like_helical_dom_sf"/>
</dbReference>
<dbReference type="InterPro" id="IPR019734">
    <property type="entry name" value="TPR_rpt"/>
</dbReference>
<dbReference type="Pfam" id="PF13181">
    <property type="entry name" value="TPR_8"/>
    <property type="match status" value="1"/>
</dbReference>
<dbReference type="PROSITE" id="PS50293">
    <property type="entry name" value="TPR_REGION"/>
    <property type="match status" value="1"/>
</dbReference>
<evidence type="ECO:0000256" key="2">
    <source>
        <dbReference type="ARBA" id="ARBA00022803"/>
    </source>
</evidence>
<feature type="region of interest" description="Disordered" evidence="4">
    <location>
        <begin position="124"/>
        <end position="162"/>
    </location>
</feature>
<keyword evidence="2 3" id="KW-0802">TPR repeat</keyword>